<keyword evidence="8" id="KW-1185">Reference proteome</keyword>
<dbReference type="PRINTS" id="PR00405">
    <property type="entry name" value="REVINTRACTNG"/>
</dbReference>
<dbReference type="PROSITE" id="PS50115">
    <property type="entry name" value="ARFGAP"/>
    <property type="match status" value="1"/>
</dbReference>
<dbReference type="GO" id="GO:0000139">
    <property type="term" value="C:Golgi membrane"/>
    <property type="evidence" value="ECO:0007669"/>
    <property type="project" value="GOC"/>
</dbReference>
<dbReference type="GO" id="GO:0048205">
    <property type="term" value="P:COPI coating of Golgi vesicle"/>
    <property type="evidence" value="ECO:0007669"/>
    <property type="project" value="TreeGrafter"/>
</dbReference>
<dbReference type="PANTHER" id="PTHR45686:SF4">
    <property type="entry name" value="ADP-RIBOSYLATION FACTOR GTPASE ACTIVATING PROTEIN 3, ISOFORM H"/>
    <property type="match status" value="1"/>
</dbReference>
<organism evidence="7 8">
    <name type="scientific">Vairimorpha ceranae</name>
    <dbReference type="NCBI Taxonomy" id="40302"/>
    <lineage>
        <taxon>Eukaryota</taxon>
        <taxon>Fungi</taxon>
        <taxon>Fungi incertae sedis</taxon>
        <taxon>Microsporidia</taxon>
        <taxon>Nosematidae</taxon>
        <taxon>Vairimorpha</taxon>
    </lineage>
</organism>
<dbReference type="AlphaFoldDB" id="A0A0F9ZCG8"/>
<keyword evidence="4" id="KW-0862">Zinc</keyword>
<evidence type="ECO:0000313" key="7">
    <source>
        <dbReference type="EMBL" id="KKO75334.1"/>
    </source>
</evidence>
<dbReference type="EMBL" id="JPQZ01000024">
    <property type="protein sequence ID" value="KKO75334.1"/>
    <property type="molecule type" value="Genomic_DNA"/>
</dbReference>
<evidence type="ECO:0000256" key="1">
    <source>
        <dbReference type="ARBA" id="ARBA00022468"/>
    </source>
</evidence>
<gene>
    <name evidence="7" type="ORF">AAJ76_2400034801</name>
</gene>
<dbReference type="GO" id="GO:0005096">
    <property type="term" value="F:GTPase activator activity"/>
    <property type="evidence" value="ECO:0007669"/>
    <property type="project" value="UniProtKB-KW"/>
</dbReference>
<feature type="domain" description="Arf-GAP" evidence="6">
    <location>
        <begin position="13"/>
        <end position="88"/>
    </location>
</feature>
<dbReference type="RefSeq" id="XP_024331076.1">
    <property type="nucleotide sequence ID" value="XM_024474759.1"/>
</dbReference>
<dbReference type="GeneID" id="36319687"/>
<dbReference type="SMART" id="SM00105">
    <property type="entry name" value="ArfGap"/>
    <property type="match status" value="1"/>
</dbReference>
<dbReference type="GO" id="GO:0008270">
    <property type="term" value="F:zinc ion binding"/>
    <property type="evidence" value="ECO:0007669"/>
    <property type="project" value="UniProtKB-KW"/>
</dbReference>
<dbReference type="VEuPathDB" id="MicrosporidiaDB:AAJ76_2400034801"/>
<dbReference type="InterPro" id="IPR038508">
    <property type="entry name" value="ArfGAP_dom_sf"/>
</dbReference>
<dbReference type="OrthoDB" id="2195824at2759"/>
<evidence type="ECO:0000256" key="4">
    <source>
        <dbReference type="ARBA" id="ARBA00022833"/>
    </source>
</evidence>
<reference evidence="7 8" key="1">
    <citation type="journal article" date="2015" name="Environ. Microbiol.">
        <title>Genome analyses suggest the presence of polyploidy and recent human-driven expansions in eight global populations of the honeybee pathogen Nosema ceranae.</title>
        <authorList>
            <person name="Pelin A."/>
            <person name="Selman M."/>
            <person name="Aris-Brosou S."/>
            <person name="Farinelli L."/>
            <person name="Corradi N."/>
        </authorList>
    </citation>
    <scope>NUCLEOTIDE SEQUENCE [LARGE SCALE GENOMIC DNA]</scope>
    <source>
        <strain evidence="7 8">PA08 1199</strain>
    </source>
</reference>
<dbReference type="InterPro" id="IPR001164">
    <property type="entry name" value="ArfGAP_dom"/>
</dbReference>
<proteinExistence type="predicted"/>
<keyword evidence="3 5" id="KW-0863">Zinc-finger</keyword>
<evidence type="ECO:0000259" key="6">
    <source>
        <dbReference type="PROSITE" id="PS50115"/>
    </source>
</evidence>
<accession>A0A0F9ZCG8</accession>
<dbReference type="SUPFAM" id="SSF57863">
    <property type="entry name" value="ArfGap/RecO-like zinc finger"/>
    <property type="match status" value="1"/>
</dbReference>
<dbReference type="PANTHER" id="PTHR45686">
    <property type="entry name" value="ADP-RIBOSYLATION FACTOR GTPASE ACTIVATING PROTEIN 3, ISOFORM H-RELATED"/>
    <property type="match status" value="1"/>
</dbReference>
<evidence type="ECO:0000256" key="5">
    <source>
        <dbReference type="PROSITE-ProRule" id="PRU00288"/>
    </source>
</evidence>
<evidence type="ECO:0000256" key="3">
    <source>
        <dbReference type="ARBA" id="ARBA00022771"/>
    </source>
</evidence>
<keyword evidence="2" id="KW-0479">Metal-binding</keyword>
<dbReference type="Gene3D" id="1.10.220.150">
    <property type="entry name" value="Arf GTPase activating protein"/>
    <property type="match status" value="1"/>
</dbReference>
<dbReference type="VEuPathDB" id="MicrosporidiaDB:G9O61_00g022070"/>
<evidence type="ECO:0000313" key="8">
    <source>
        <dbReference type="Proteomes" id="UP000034350"/>
    </source>
</evidence>
<comment type="caution">
    <text evidence="7">The sequence shown here is derived from an EMBL/GenBank/DDBJ whole genome shotgun (WGS) entry which is preliminary data.</text>
</comment>
<keyword evidence="1" id="KW-0343">GTPase activation</keyword>
<dbReference type="VEuPathDB" id="MicrosporidiaDB:NCER_101485"/>
<dbReference type="Pfam" id="PF01412">
    <property type="entry name" value="ArfGap"/>
    <property type="match status" value="1"/>
</dbReference>
<name>A0A0F9ZCG8_9MICR</name>
<dbReference type="InterPro" id="IPR037278">
    <property type="entry name" value="ARFGAP/RecO"/>
</dbReference>
<sequence>MNEDTILEKSVVNKFFKNIKQRSLNNICTDCSKCSPIWVSLTYSFFICSDCAVRHRQMGVKKSVVKSTLLDKWKVGELRRVWVGGNKNKHKLSDNRDIFVKYKDADFLVEELDVLVEESIDKDKYDFLNIEELKNNIVIGEIKEEPLPKFGDECEQVTKKTESSKKMESRKTENVCIIRKKNIPILSKNKKFVIEDESRLGFITK</sequence>
<evidence type="ECO:0000256" key="2">
    <source>
        <dbReference type="ARBA" id="ARBA00022723"/>
    </source>
</evidence>
<dbReference type="Proteomes" id="UP000034350">
    <property type="component" value="Unassembled WGS sequence"/>
</dbReference>
<protein>
    <submittedName>
        <fullName evidence="7">Adp-ribosylation factor gtpase-activating protein agd8</fullName>
    </submittedName>
</protein>